<dbReference type="Proteomes" id="UP000509303">
    <property type="component" value="Chromosome"/>
</dbReference>
<dbReference type="AlphaFoldDB" id="A0A7H8NG95"/>
<keyword evidence="2" id="KW-0812">Transmembrane</keyword>
<feature type="region of interest" description="Disordered" evidence="1">
    <location>
        <begin position="234"/>
        <end position="261"/>
    </location>
</feature>
<name>A0A7H8NG95_9ACTN</name>
<dbReference type="Gene3D" id="1.20.144.10">
    <property type="entry name" value="Phosphatidic acid phosphatase type 2/haloperoxidase"/>
    <property type="match status" value="1"/>
</dbReference>
<accession>A0A7H8NG95</accession>
<protein>
    <submittedName>
        <fullName evidence="4">Phosphatase PAP2 family protein</fullName>
    </submittedName>
</protein>
<dbReference type="CDD" id="cd03392">
    <property type="entry name" value="PAP2_like_2"/>
    <property type="match status" value="1"/>
</dbReference>
<feature type="transmembrane region" description="Helical" evidence="2">
    <location>
        <begin position="146"/>
        <end position="168"/>
    </location>
</feature>
<feature type="transmembrane region" description="Helical" evidence="2">
    <location>
        <begin position="108"/>
        <end position="126"/>
    </location>
</feature>
<dbReference type="SMART" id="SM00014">
    <property type="entry name" value="acidPPc"/>
    <property type="match status" value="1"/>
</dbReference>
<dbReference type="PANTHER" id="PTHR14969">
    <property type="entry name" value="SPHINGOSINE-1-PHOSPHATE PHOSPHOHYDROLASE"/>
    <property type="match status" value="1"/>
</dbReference>
<dbReference type="SUPFAM" id="SSF48317">
    <property type="entry name" value="Acid phosphatase/Vanadium-dependent haloperoxidase"/>
    <property type="match status" value="1"/>
</dbReference>
<reference evidence="4 5" key="1">
    <citation type="submission" date="2020-06" db="EMBL/GenBank/DDBJ databases">
        <title>Genome mining for natural products.</title>
        <authorList>
            <person name="Zhang B."/>
            <person name="Shi J."/>
            <person name="Ge H."/>
        </authorList>
    </citation>
    <scope>NUCLEOTIDE SEQUENCE [LARGE SCALE GENOMIC DNA]</scope>
    <source>
        <strain evidence="4 5">NA00687</strain>
    </source>
</reference>
<evidence type="ECO:0000313" key="4">
    <source>
        <dbReference type="EMBL" id="QKW53505.1"/>
    </source>
</evidence>
<dbReference type="Pfam" id="PF01569">
    <property type="entry name" value="PAP2"/>
    <property type="match status" value="1"/>
</dbReference>
<keyword evidence="2" id="KW-1133">Transmembrane helix</keyword>
<gene>
    <name evidence="4" type="ORF">HUT08_32600</name>
</gene>
<feature type="compositionally biased region" description="Basic and acidic residues" evidence="1">
    <location>
        <begin position="246"/>
        <end position="261"/>
    </location>
</feature>
<evidence type="ECO:0000313" key="5">
    <source>
        <dbReference type="Proteomes" id="UP000509303"/>
    </source>
</evidence>
<proteinExistence type="predicted"/>
<dbReference type="InterPro" id="IPR000326">
    <property type="entry name" value="PAP2/HPO"/>
</dbReference>
<feature type="domain" description="Phosphatidic acid phosphatase type 2/haloperoxidase" evidence="3">
    <location>
        <begin position="108"/>
        <end position="222"/>
    </location>
</feature>
<dbReference type="PANTHER" id="PTHR14969:SF13">
    <property type="entry name" value="AT30094P"/>
    <property type="match status" value="1"/>
</dbReference>
<evidence type="ECO:0000256" key="1">
    <source>
        <dbReference type="SAM" id="MobiDB-lite"/>
    </source>
</evidence>
<evidence type="ECO:0000259" key="3">
    <source>
        <dbReference type="SMART" id="SM00014"/>
    </source>
</evidence>
<organism evidence="4 5">
    <name type="scientific">Streptomyces buecherae</name>
    <dbReference type="NCBI Taxonomy" id="2763006"/>
    <lineage>
        <taxon>Bacteria</taxon>
        <taxon>Bacillati</taxon>
        <taxon>Actinomycetota</taxon>
        <taxon>Actinomycetes</taxon>
        <taxon>Kitasatosporales</taxon>
        <taxon>Streptomycetaceae</taxon>
        <taxon>Streptomyces</taxon>
    </lineage>
</organism>
<dbReference type="InterPro" id="IPR036938">
    <property type="entry name" value="PAP2/HPO_sf"/>
</dbReference>
<keyword evidence="5" id="KW-1185">Reference proteome</keyword>
<feature type="transmembrane region" description="Helical" evidence="2">
    <location>
        <begin position="207"/>
        <end position="228"/>
    </location>
</feature>
<dbReference type="RefSeq" id="WP_176165211.1">
    <property type="nucleotide sequence ID" value="NZ_CP054929.1"/>
</dbReference>
<keyword evidence="2" id="KW-0472">Membrane</keyword>
<feature type="compositionally biased region" description="Low complexity" evidence="1">
    <location>
        <begin position="234"/>
        <end position="245"/>
    </location>
</feature>
<feature type="transmembrane region" description="Helical" evidence="2">
    <location>
        <begin position="82"/>
        <end position="101"/>
    </location>
</feature>
<feature type="region of interest" description="Disordered" evidence="1">
    <location>
        <begin position="1"/>
        <end position="22"/>
    </location>
</feature>
<feature type="transmembrane region" description="Helical" evidence="2">
    <location>
        <begin position="180"/>
        <end position="201"/>
    </location>
</feature>
<evidence type="ECO:0000256" key="2">
    <source>
        <dbReference type="SAM" id="Phobius"/>
    </source>
</evidence>
<sequence>MRPPPRPAARRPARPTPRPPVPRRGWAVAAAAWGALFAVLLVLVAAEWGPLLSVDRDIASGLHRSAVAHDDWTRTNRVFSDWVWDPWTMRALLAAVAGWLLWRGRWPVALWLAATAAIGTALQQGFKAAVGRERPRWPDPVDSAHYAAFPSGHALTATLACGLLLWLLAVHPVRRLWRGLAAATAAVSVLGVGFTRVYLGVHWATDVLAGWLAGLALTAVAILLYPYAADPAPGPAPKAGAPVPDRATEHPTPRADRPHGA</sequence>
<dbReference type="EMBL" id="CP054929">
    <property type="protein sequence ID" value="QKW53505.1"/>
    <property type="molecule type" value="Genomic_DNA"/>
</dbReference>